<gene>
    <name evidence="1" type="primary">RvY_05931-1</name>
    <name evidence="1" type="synonym">RvY_05931.1</name>
    <name evidence="1" type="ORF">RvY_05931</name>
</gene>
<sequence length="103" mass="11578">MIRKSLKSVSLKQQIVKLRRVQKQLPRVRNALHSLLSHFKFQPIAGLAATADIRRDRLPPGLCGLPNIIPGFELLKASSASNHALPDRVGSEFWRTRKVTSNE</sequence>
<dbReference type="Proteomes" id="UP000186922">
    <property type="component" value="Unassembled WGS sequence"/>
</dbReference>
<comment type="caution">
    <text evidence="1">The sequence shown here is derived from an EMBL/GenBank/DDBJ whole genome shotgun (WGS) entry which is preliminary data.</text>
</comment>
<evidence type="ECO:0000313" key="1">
    <source>
        <dbReference type="EMBL" id="GAU94099.1"/>
    </source>
</evidence>
<organism evidence="1 2">
    <name type="scientific">Ramazzottius varieornatus</name>
    <name type="common">Water bear</name>
    <name type="synonym">Tardigrade</name>
    <dbReference type="NCBI Taxonomy" id="947166"/>
    <lineage>
        <taxon>Eukaryota</taxon>
        <taxon>Metazoa</taxon>
        <taxon>Ecdysozoa</taxon>
        <taxon>Tardigrada</taxon>
        <taxon>Eutardigrada</taxon>
        <taxon>Parachela</taxon>
        <taxon>Hypsibioidea</taxon>
        <taxon>Ramazzottiidae</taxon>
        <taxon>Ramazzottius</taxon>
    </lineage>
</organism>
<evidence type="ECO:0000313" key="2">
    <source>
        <dbReference type="Proteomes" id="UP000186922"/>
    </source>
</evidence>
<proteinExistence type="predicted"/>
<keyword evidence="2" id="KW-1185">Reference proteome</keyword>
<accession>A0A1D1UWR7</accession>
<name>A0A1D1UWR7_RAMVA</name>
<protein>
    <submittedName>
        <fullName evidence="1">Uncharacterized protein</fullName>
    </submittedName>
</protein>
<dbReference type="EMBL" id="BDGG01000002">
    <property type="protein sequence ID" value="GAU94099.1"/>
    <property type="molecule type" value="Genomic_DNA"/>
</dbReference>
<reference evidence="1 2" key="1">
    <citation type="journal article" date="2016" name="Nat. Commun.">
        <title>Extremotolerant tardigrade genome and improved radiotolerance of human cultured cells by tardigrade-unique protein.</title>
        <authorList>
            <person name="Hashimoto T."/>
            <person name="Horikawa D.D."/>
            <person name="Saito Y."/>
            <person name="Kuwahara H."/>
            <person name="Kozuka-Hata H."/>
            <person name="Shin-I T."/>
            <person name="Minakuchi Y."/>
            <person name="Ohishi K."/>
            <person name="Motoyama A."/>
            <person name="Aizu T."/>
            <person name="Enomoto A."/>
            <person name="Kondo K."/>
            <person name="Tanaka S."/>
            <person name="Hara Y."/>
            <person name="Koshikawa S."/>
            <person name="Sagara H."/>
            <person name="Miura T."/>
            <person name="Yokobori S."/>
            <person name="Miyagawa K."/>
            <person name="Suzuki Y."/>
            <person name="Kubo T."/>
            <person name="Oyama M."/>
            <person name="Kohara Y."/>
            <person name="Fujiyama A."/>
            <person name="Arakawa K."/>
            <person name="Katayama T."/>
            <person name="Toyoda A."/>
            <person name="Kunieda T."/>
        </authorList>
    </citation>
    <scope>NUCLEOTIDE SEQUENCE [LARGE SCALE GENOMIC DNA]</scope>
    <source>
        <strain evidence="1 2">YOKOZUNA-1</strain>
    </source>
</reference>
<dbReference type="AlphaFoldDB" id="A0A1D1UWR7"/>